<feature type="domain" description="NmrA-like" evidence="3">
    <location>
        <begin position="7"/>
        <end position="235"/>
    </location>
</feature>
<keyword evidence="1" id="KW-0521">NADP</keyword>
<evidence type="ECO:0000313" key="5">
    <source>
        <dbReference type="Proteomes" id="UP001147747"/>
    </source>
</evidence>
<dbReference type="SUPFAM" id="SSF51735">
    <property type="entry name" value="NAD(P)-binding Rossmann-fold domains"/>
    <property type="match status" value="1"/>
</dbReference>
<evidence type="ECO:0000259" key="3">
    <source>
        <dbReference type="Pfam" id="PF05368"/>
    </source>
</evidence>
<dbReference type="GO" id="GO:0016491">
    <property type="term" value="F:oxidoreductase activity"/>
    <property type="evidence" value="ECO:0007669"/>
    <property type="project" value="UniProtKB-KW"/>
</dbReference>
<keyword evidence="2" id="KW-0560">Oxidoreductase</keyword>
<dbReference type="Gene3D" id="3.90.25.10">
    <property type="entry name" value="UDP-galactose 4-epimerase, domain 1"/>
    <property type="match status" value="1"/>
</dbReference>
<protein>
    <submittedName>
        <fullName evidence="4">Isoflavone reductase family protein</fullName>
    </submittedName>
</protein>
<dbReference type="Gene3D" id="3.40.50.720">
    <property type="entry name" value="NAD(P)-binding Rossmann-like Domain"/>
    <property type="match status" value="1"/>
</dbReference>
<evidence type="ECO:0000256" key="1">
    <source>
        <dbReference type="ARBA" id="ARBA00022857"/>
    </source>
</evidence>
<dbReference type="AlphaFoldDB" id="A0A9X0B7V8"/>
<dbReference type="GeneID" id="81370405"/>
<accession>A0A9X0B7V8</accession>
<dbReference type="InterPro" id="IPR036291">
    <property type="entry name" value="NAD(P)-bd_dom_sf"/>
</dbReference>
<keyword evidence="5" id="KW-1185">Reference proteome</keyword>
<name>A0A9X0B7V8_9EURO</name>
<dbReference type="Proteomes" id="UP001147747">
    <property type="component" value="Unassembled WGS sequence"/>
</dbReference>
<evidence type="ECO:0000313" key="4">
    <source>
        <dbReference type="EMBL" id="KAJ5391298.1"/>
    </source>
</evidence>
<evidence type="ECO:0000256" key="2">
    <source>
        <dbReference type="ARBA" id="ARBA00023002"/>
    </source>
</evidence>
<comment type="caution">
    <text evidence="4">The sequence shown here is derived from an EMBL/GenBank/DDBJ whole genome shotgun (WGS) entry which is preliminary data.</text>
</comment>
<gene>
    <name evidence="4" type="ORF">N7509_006788</name>
</gene>
<dbReference type="InterPro" id="IPR008030">
    <property type="entry name" value="NmrA-like"/>
</dbReference>
<dbReference type="EMBL" id="JAPZBU010000008">
    <property type="protein sequence ID" value="KAJ5391298.1"/>
    <property type="molecule type" value="Genomic_DNA"/>
</dbReference>
<dbReference type="OrthoDB" id="9974981at2759"/>
<reference evidence="4" key="1">
    <citation type="submission" date="2022-12" db="EMBL/GenBank/DDBJ databases">
        <authorList>
            <person name="Petersen C."/>
        </authorList>
    </citation>
    <scope>NUCLEOTIDE SEQUENCE</scope>
    <source>
        <strain evidence="4">IBT 29677</strain>
    </source>
</reference>
<organism evidence="4 5">
    <name type="scientific">Penicillium cosmopolitanum</name>
    <dbReference type="NCBI Taxonomy" id="1131564"/>
    <lineage>
        <taxon>Eukaryota</taxon>
        <taxon>Fungi</taxon>
        <taxon>Dikarya</taxon>
        <taxon>Ascomycota</taxon>
        <taxon>Pezizomycotina</taxon>
        <taxon>Eurotiomycetes</taxon>
        <taxon>Eurotiomycetidae</taxon>
        <taxon>Eurotiales</taxon>
        <taxon>Aspergillaceae</taxon>
        <taxon>Penicillium</taxon>
    </lineage>
</organism>
<dbReference type="PANTHER" id="PTHR47706">
    <property type="entry name" value="NMRA-LIKE FAMILY PROTEIN"/>
    <property type="match status" value="1"/>
</dbReference>
<reference evidence="4" key="2">
    <citation type="journal article" date="2023" name="IMA Fungus">
        <title>Comparative genomic study of the Penicillium genus elucidates a diverse pangenome and 15 lateral gene transfer events.</title>
        <authorList>
            <person name="Petersen C."/>
            <person name="Sorensen T."/>
            <person name="Nielsen M.R."/>
            <person name="Sondergaard T.E."/>
            <person name="Sorensen J.L."/>
            <person name="Fitzpatrick D.A."/>
            <person name="Frisvad J.C."/>
            <person name="Nielsen K.L."/>
        </authorList>
    </citation>
    <scope>NUCLEOTIDE SEQUENCE</scope>
    <source>
        <strain evidence="4">IBT 29677</strain>
    </source>
</reference>
<dbReference type="RefSeq" id="XP_056486976.1">
    <property type="nucleotide sequence ID" value="XM_056631425.1"/>
</dbReference>
<dbReference type="PANTHER" id="PTHR47706:SF9">
    <property type="entry name" value="NMRA-LIKE DOMAIN-CONTAINING PROTEIN-RELATED"/>
    <property type="match status" value="1"/>
</dbReference>
<proteinExistence type="predicted"/>
<dbReference type="Pfam" id="PF05368">
    <property type="entry name" value="NmrA"/>
    <property type="match status" value="1"/>
</dbReference>
<sequence>MAISRPVVAIAGATGHLGRHVASAFLSPFFRSKFSDIILLSRKEASSIDGFESTTNYTVRTYDEQNLAKALEGVQVLVNTVGPSGHSFKEKLLQALPQTEVQIYFPSEFGVDHYVHDFAHLEWDQKKQHFAMCQQLIPDMKVCRLFCGLFLEDSIGPWFGFDTRNGKYESIGPPDRLISFTSLGDVGKAVAALATLPSDLAPSTIHVGGDTRSISEIASIMGAAGAGEIEVTEIALAEYKKEKTAKLSSDPADYLRFLAGEDKIDHTDAGLGDDNELVNPQQLLWEWTTLTDLAKSTNGKPWGDYDWPPQ</sequence>
<dbReference type="InterPro" id="IPR051609">
    <property type="entry name" value="NmrA/Isoflavone_reductase-like"/>
</dbReference>